<protein>
    <submittedName>
        <fullName evidence="1">Uncharacterized protein</fullName>
    </submittedName>
</protein>
<dbReference type="Proteomes" id="UP000253094">
    <property type="component" value="Unassembled WGS sequence"/>
</dbReference>
<dbReference type="EMBL" id="QOIL01000045">
    <property type="protein sequence ID" value="RCG16922.1"/>
    <property type="molecule type" value="Genomic_DNA"/>
</dbReference>
<accession>A0A367EGT5</accession>
<keyword evidence="2" id="KW-1185">Reference proteome</keyword>
<sequence>MGDALIVPVLVTTDLLPGTDLAAFGQLVADAVGTLQCEGGGWYPGDLGGATFWLDRPVPPQAPGHLAPEQLRCAAMLGLLSTRGPRGSAKDVLADVRAAIVAAVVGQYGDLGSPPAVLGITNADIRERTPETAIIAATRHPSSELAAATRLYL</sequence>
<dbReference type="OrthoDB" id="3533150at2"/>
<comment type="caution">
    <text evidence="1">The sequence shown here is derived from an EMBL/GenBank/DDBJ whole genome shotgun (WGS) entry which is preliminary data.</text>
</comment>
<dbReference type="RefSeq" id="WP_114034100.1">
    <property type="nucleotide sequence ID" value="NZ_QOIL01000045.1"/>
</dbReference>
<reference evidence="1 2" key="1">
    <citation type="submission" date="2018-06" db="EMBL/GenBank/DDBJ databases">
        <title>Sphaerisporangium craniellae sp. nov., isolated from a marine sponge in the South China Sea.</title>
        <authorList>
            <person name="Li L."/>
        </authorList>
    </citation>
    <scope>NUCLEOTIDE SEQUENCE [LARGE SCALE GENOMIC DNA]</scope>
    <source>
        <strain evidence="1 2">CCTCC AA 208026</strain>
    </source>
</reference>
<dbReference type="AlphaFoldDB" id="A0A367EGT5"/>
<gene>
    <name evidence="1" type="ORF">DQ384_39970</name>
</gene>
<evidence type="ECO:0000313" key="1">
    <source>
        <dbReference type="EMBL" id="RCG16922.1"/>
    </source>
</evidence>
<proteinExistence type="predicted"/>
<organism evidence="1 2">
    <name type="scientific">Sphaerisporangium album</name>
    <dbReference type="NCBI Taxonomy" id="509200"/>
    <lineage>
        <taxon>Bacteria</taxon>
        <taxon>Bacillati</taxon>
        <taxon>Actinomycetota</taxon>
        <taxon>Actinomycetes</taxon>
        <taxon>Streptosporangiales</taxon>
        <taxon>Streptosporangiaceae</taxon>
        <taxon>Sphaerisporangium</taxon>
    </lineage>
</organism>
<evidence type="ECO:0000313" key="2">
    <source>
        <dbReference type="Proteomes" id="UP000253094"/>
    </source>
</evidence>
<name>A0A367EGT5_9ACTN</name>